<evidence type="ECO:0000313" key="1">
    <source>
        <dbReference type="EMBL" id="MBA8793206.1"/>
    </source>
</evidence>
<reference evidence="1 2" key="1">
    <citation type="submission" date="2020-07" db="EMBL/GenBank/DDBJ databases">
        <title>Sequencing the genomes of 1000 actinobacteria strains.</title>
        <authorList>
            <person name="Klenk H.-P."/>
        </authorList>
    </citation>
    <scope>NUCLEOTIDE SEQUENCE [LARGE SCALE GENOMIC DNA]</scope>
    <source>
        <strain evidence="1 2">DSM 100723</strain>
    </source>
</reference>
<accession>A0A7W3IQ48</accession>
<proteinExistence type="predicted"/>
<comment type="caution">
    <text evidence="1">The sequence shown here is derived from an EMBL/GenBank/DDBJ whole genome shotgun (WGS) entry which is preliminary data.</text>
</comment>
<dbReference type="EMBL" id="JACGWT010000001">
    <property type="protein sequence ID" value="MBA8793206.1"/>
    <property type="molecule type" value="Genomic_DNA"/>
</dbReference>
<dbReference type="SUPFAM" id="SSF69118">
    <property type="entry name" value="AhpD-like"/>
    <property type="match status" value="1"/>
</dbReference>
<dbReference type="AlphaFoldDB" id="A0A7W3IQ48"/>
<gene>
    <name evidence="1" type="ORF">FHX74_000800</name>
</gene>
<keyword evidence="2" id="KW-1185">Reference proteome</keyword>
<dbReference type="RefSeq" id="WP_182558741.1">
    <property type="nucleotide sequence ID" value="NZ_JACGWT010000001.1"/>
</dbReference>
<dbReference type="InterPro" id="IPR029032">
    <property type="entry name" value="AhpD-like"/>
</dbReference>
<sequence length="313" mass="35425">MTIPAVPPAILSSSDLRTEGLSHRDAGLLVERRELERLRRDRYVRPSWEPGGLDHREQHRLEIRAHVSAVCDDAVVSHWSAAVLHGLPFWNGDLDRVHLTRSRSHGGRRRTRQHVHPTPWRAEEIVLLDGVPVTTAARTVIDLARHTDLRRGVAVADAALAKGVRADELEEVLGWSRRRPGMRTARHAVRLADGRSESVGESVSRVVLHQLGVPPTDLQYEVIDTDGLTVGRADFCWEDHRTLGEFDGRIKYDGLVPEGRSAREVIYAEKRREDALRSLGWEVVRWSWDDLAHPERILAALHRAFTRAALRRG</sequence>
<evidence type="ECO:0000313" key="2">
    <source>
        <dbReference type="Proteomes" id="UP000523079"/>
    </source>
</evidence>
<organism evidence="1 2">
    <name type="scientific">Microlunatus kandeliicorticis</name>
    <dbReference type="NCBI Taxonomy" id="1759536"/>
    <lineage>
        <taxon>Bacteria</taxon>
        <taxon>Bacillati</taxon>
        <taxon>Actinomycetota</taxon>
        <taxon>Actinomycetes</taxon>
        <taxon>Propionibacteriales</taxon>
        <taxon>Propionibacteriaceae</taxon>
        <taxon>Microlunatus</taxon>
    </lineage>
</organism>
<protein>
    <submittedName>
        <fullName evidence="1">Putative transcriptional regulator of viral defense system</fullName>
    </submittedName>
</protein>
<name>A0A7W3IQ48_9ACTN</name>
<dbReference type="Proteomes" id="UP000523079">
    <property type="component" value="Unassembled WGS sequence"/>
</dbReference>